<name>A0A8J2NFG9_FUSEQ</name>
<gene>
    <name evidence="3" type="ORF">FEQUK3_LOCUS11954</name>
</gene>
<sequence length="607" mass="67981">MPPPQNSSHQRPAQGRAACRSRLGCATCKRRHLQCYYPHRLQQTPGPAKQRTLFPSPSIPDAAQEGNGAATHSDSSSWSGSNIATDIDALCNSWAGELECFGSSKPLLSNTRHYNDHSFGLSGTGVPMVFEPTDSELFSHSATFWMTPLPSPDPSTISTQKDESFCLNGLSLTSGKPEDKSPFIVFHKIMQPPGAMLMGGIKKWRHLQRYLLNLASRNEAVMTALCSKIDYWLAALFLLAWTQVLCDRVEHDSESLFLTDLADIIITCSHDWNCKASHLGGPSLLSSKALHVVSQYPIQITSCNYEELKHRSESPDGDEDIQLISQTPLSGVSEHGDSDVVVPARSPCDLKEMVLRAILQPAAEWYLRTQACCRQISALDKHHCKRFTPDAEMKVALAGKQIESKLWDLWAQCPAVICLSAAELSMSVTPDLATRVQEVSGVYLASFWILLIYLHRVCWWHLPHTEAVKDALQRTWEHMKKSYGERDSKIQQKTVHPALMWPVYLFGAECEADEQRRWAIEQLKALGRARPVLKSQNQNLETLPEFRISHGATRNAKRASLLLEALVQQQAEKNCRYNTKLSSFNNTVERDEMLGHLLAYTGDLLYS</sequence>
<evidence type="ECO:0000256" key="1">
    <source>
        <dbReference type="ARBA" id="ARBA00023242"/>
    </source>
</evidence>
<accession>A0A8J2NFG9</accession>
<protein>
    <recommendedName>
        <fullName evidence="5">Transcription factor</fullName>
    </recommendedName>
</protein>
<evidence type="ECO:0008006" key="5">
    <source>
        <dbReference type="Google" id="ProtNLM"/>
    </source>
</evidence>
<reference evidence="3" key="1">
    <citation type="submission" date="2021-05" db="EMBL/GenBank/DDBJ databases">
        <authorList>
            <person name="Khan N."/>
        </authorList>
    </citation>
    <scope>NUCLEOTIDE SEQUENCE</scope>
</reference>
<dbReference type="PANTHER" id="PTHR37534">
    <property type="entry name" value="TRANSCRIPTIONAL ACTIVATOR PROTEIN UGA3"/>
    <property type="match status" value="1"/>
</dbReference>
<keyword evidence="1" id="KW-0539">Nucleus</keyword>
<evidence type="ECO:0000313" key="3">
    <source>
        <dbReference type="EMBL" id="CAG7566241.1"/>
    </source>
</evidence>
<organism evidence="3 4">
    <name type="scientific">Fusarium equiseti</name>
    <name type="common">Fusarium scirpi</name>
    <dbReference type="NCBI Taxonomy" id="61235"/>
    <lineage>
        <taxon>Eukaryota</taxon>
        <taxon>Fungi</taxon>
        <taxon>Dikarya</taxon>
        <taxon>Ascomycota</taxon>
        <taxon>Pezizomycotina</taxon>
        <taxon>Sordariomycetes</taxon>
        <taxon>Hypocreomycetidae</taxon>
        <taxon>Hypocreales</taxon>
        <taxon>Nectriaceae</taxon>
        <taxon>Fusarium</taxon>
        <taxon>Fusarium incarnatum-equiseti species complex</taxon>
    </lineage>
</organism>
<comment type="caution">
    <text evidence="3">The sequence shown here is derived from an EMBL/GenBank/DDBJ whole genome shotgun (WGS) entry which is preliminary data.</text>
</comment>
<dbReference type="AlphaFoldDB" id="A0A8J2NFG9"/>
<evidence type="ECO:0000313" key="4">
    <source>
        <dbReference type="Proteomes" id="UP000693738"/>
    </source>
</evidence>
<dbReference type="PANTHER" id="PTHR37534:SF46">
    <property type="entry name" value="ZN(II)2CYS6 TRANSCRIPTION FACTOR (EUROFUNG)"/>
    <property type="match status" value="1"/>
</dbReference>
<dbReference type="Proteomes" id="UP000693738">
    <property type="component" value="Unassembled WGS sequence"/>
</dbReference>
<feature type="region of interest" description="Disordered" evidence="2">
    <location>
        <begin position="41"/>
        <end position="79"/>
    </location>
</feature>
<feature type="compositionally biased region" description="Polar residues" evidence="2">
    <location>
        <begin position="70"/>
        <end position="79"/>
    </location>
</feature>
<evidence type="ECO:0000256" key="2">
    <source>
        <dbReference type="SAM" id="MobiDB-lite"/>
    </source>
</evidence>
<dbReference type="EMBL" id="CAJSTJ010000197">
    <property type="protein sequence ID" value="CAG7566241.1"/>
    <property type="molecule type" value="Genomic_DNA"/>
</dbReference>
<proteinExistence type="predicted"/>